<dbReference type="GO" id="GO:0003690">
    <property type="term" value="F:double-stranded DNA binding"/>
    <property type="evidence" value="ECO:0007669"/>
    <property type="project" value="TreeGrafter"/>
</dbReference>
<dbReference type="InterPro" id="IPR008827">
    <property type="entry name" value="SYCP1"/>
</dbReference>
<dbReference type="AlphaFoldDB" id="A0A8T1M0W5"/>
<dbReference type="OrthoDB" id="10064612at2759"/>
<accession>A0A8T1M0W5</accession>
<evidence type="ECO:0000313" key="4">
    <source>
        <dbReference type="Proteomes" id="UP000286415"/>
    </source>
</evidence>
<proteinExistence type="predicted"/>
<comment type="caution">
    <text evidence="3">The sequence shown here is derived from an EMBL/GenBank/DDBJ whole genome shotgun (WGS) entry which is preliminary data.</text>
</comment>
<organism evidence="3 4">
    <name type="scientific">Clonorchis sinensis</name>
    <name type="common">Chinese liver fluke</name>
    <dbReference type="NCBI Taxonomy" id="79923"/>
    <lineage>
        <taxon>Eukaryota</taxon>
        <taxon>Metazoa</taxon>
        <taxon>Spiralia</taxon>
        <taxon>Lophotrochozoa</taxon>
        <taxon>Platyhelminthes</taxon>
        <taxon>Trematoda</taxon>
        <taxon>Digenea</taxon>
        <taxon>Opisthorchiida</taxon>
        <taxon>Opisthorchiata</taxon>
        <taxon>Opisthorchiidae</taxon>
        <taxon>Clonorchis</taxon>
    </lineage>
</organism>
<evidence type="ECO:0000313" key="3">
    <source>
        <dbReference type="EMBL" id="KAG5442863.1"/>
    </source>
</evidence>
<feature type="coiled-coil region" evidence="1">
    <location>
        <begin position="237"/>
        <end position="278"/>
    </location>
</feature>
<feature type="region of interest" description="Disordered" evidence="2">
    <location>
        <begin position="1071"/>
        <end position="1099"/>
    </location>
</feature>
<keyword evidence="4" id="KW-1185">Reference proteome</keyword>
<reference evidence="3 4" key="2">
    <citation type="journal article" date="2021" name="Genomics">
        <title>High-quality reference genome for Clonorchis sinensis.</title>
        <authorList>
            <person name="Young N.D."/>
            <person name="Stroehlein A.J."/>
            <person name="Kinkar L."/>
            <person name="Wang T."/>
            <person name="Sohn W.M."/>
            <person name="Chang B.C.H."/>
            <person name="Kaur P."/>
            <person name="Weisz D."/>
            <person name="Dudchenko O."/>
            <person name="Aiden E.L."/>
            <person name="Korhonen P.K."/>
            <person name="Gasser R.B."/>
        </authorList>
    </citation>
    <scope>NUCLEOTIDE SEQUENCE [LARGE SCALE GENOMIC DNA]</scope>
    <source>
        <strain evidence="3">Cs-k2</strain>
    </source>
</reference>
<sequence length="1116" mass="129391">MKTNLFKQFRKDTEMLKASAATERTFSRAPVKETLLWGGLDDTSGSNSCDMDEEDDYFPSNSFMLESSNSLTDSLHDCEWPKSNQYIDSIKRFQGNNTPTNFSKLTTNIRMRVASFPQRDVQAAQLDANLSGIQKSPPPSKRPAASASPMVKFLKNFKEEDKLRSPDTVGKVDEDVTSPCIQSDVSSTEPGTPDHRSPIINTHNDEKLELENVHDDTKLVMLYKTLKSELDRTRRWKVAAELTLNEKNTELSRAESTIENLRKSNLELQMNLENVSLKYKNELEIRNKIGEKMISVERMTTCLRDKFSRVNEMKNEVCENNTDMKQKYFELKNLYEILHKDLTQHSTHCTRQREALEEKAKENFEYIKNLETEIEKYKEIMDTVFEQHNTERQQMDKELMCLMREIDFLSTETVEQKIINSKLINDSTRDREYIEKKEQYIRVLEEAKKFLEEQLEEQTRRLLDAEKKLEVAERLLGEKESEIAKSRELNEEKTLQINILTTELSNLQDEVKLAQSELGEFRQQATLEKSILKENIQVLKSEVMDVLKLLKERDGVNATTENTICDIKNEIILLTEIKKLDEANLMRQVEEITQLKQELRDVLNAKSDLKTKHDDIWIKFHEAKAECEHLRIKEERMEQQLQTEKSSVAKSVLKKEETETKLRAANEELRLLQNRLLQNEEEVKQLKTNCRDYLKQNQELQVANEDEKRNKELAEQKVASLTKTIKDKEEEIRHLSNRVTALDKAMESGTTKTSQLCQNISDLTLQLEYARQELTAQRMKEKSLQDQISKKDHEKSELMDKNDRAIRELSEKHEKLRLQLEEQIQRKTEELATMQKMLDAKRNDSTIGTKRAEKKLSDATNHIEKLKSQLKELNAEKKELAKKLSAQEQEMSSMEKELKEQKHQQELREKEHEELVSIVEKLNAQLELNNQKMMTSEKEIARLQKTESEFKEFQRQLYMNSPPASTQLPPDISATVTQTPKSPALSLRLNSMTIMKTPQKTPRSILKQPGSACKRRRVLFAQPSDNKISNTVSVTDIDSDDGLLSQDLLEATPPCPNKTPDIRSKSIQSLERTSNIRKTPCKKGPTFSESKSKSSSVKTSVNWFESDQLFGMGLED</sequence>
<gene>
    <name evidence="3" type="ORF">CSKR_105188</name>
</gene>
<dbReference type="GO" id="GO:0000802">
    <property type="term" value="C:transverse filament"/>
    <property type="evidence" value="ECO:0007669"/>
    <property type="project" value="TreeGrafter"/>
</dbReference>
<dbReference type="GO" id="GO:0051878">
    <property type="term" value="P:lateral element assembly"/>
    <property type="evidence" value="ECO:0007669"/>
    <property type="project" value="TreeGrafter"/>
</dbReference>
<dbReference type="GO" id="GO:0051026">
    <property type="term" value="P:chiasma assembly"/>
    <property type="evidence" value="ECO:0007669"/>
    <property type="project" value="TreeGrafter"/>
</dbReference>
<dbReference type="GO" id="GO:0000711">
    <property type="term" value="P:meiotic DNA repair synthesis"/>
    <property type="evidence" value="ECO:0007669"/>
    <property type="project" value="TreeGrafter"/>
</dbReference>
<feature type="region of interest" description="Disordered" evidence="2">
    <location>
        <begin position="181"/>
        <end position="200"/>
    </location>
</feature>
<evidence type="ECO:0000256" key="2">
    <source>
        <dbReference type="SAM" id="MobiDB-lite"/>
    </source>
</evidence>
<feature type="coiled-coil region" evidence="1">
    <location>
        <begin position="578"/>
        <end position="745"/>
    </location>
</feature>
<dbReference type="Gene3D" id="1.20.5.340">
    <property type="match status" value="1"/>
</dbReference>
<feature type="region of interest" description="Disordered" evidence="2">
    <location>
        <begin position="781"/>
        <end position="800"/>
    </location>
</feature>
<keyword evidence="1" id="KW-0175">Coiled coil</keyword>
<protein>
    <submittedName>
        <fullName evidence="3">Uncharacterized protein</fullName>
    </submittedName>
</protein>
<dbReference type="PANTHER" id="PTHR46918:SF1">
    <property type="entry name" value="SYNAPTONEMAL COMPLEX PROTEIN 1"/>
    <property type="match status" value="1"/>
</dbReference>
<dbReference type="GO" id="GO:0001673">
    <property type="term" value="C:male germ cell nucleus"/>
    <property type="evidence" value="ECO:0007669"/>
    <property type="project" value="TreeGrafter"/>
</dbReference>
<evidence type="ECO:0000256" key="1">
    <source>
        <dbReference type="SAM" id="Coils"/>
    </source>
</evidence>
<dbReference type="EMBL" id="NIRI02000056">
    <property type="protein sequence ID" value="KAG5442863.1"/>
    <property type="molecule type" value="Genomic_DNA"/>
</dbReference>
<dbReference type="PANTHER" id="PTHR46918">
    <property type="entry name" value="SYNAPTONEMAL COMPLEX PROTEIN 1"/>
    <property type="match status" value="1"/>
</dbReference>
<dbReference type="Proteomes" id="UP000286415">
    <property type="component" value="Unassembled WGS sequence"/>
</dbReference>
<feature type="compositionally biased region" description="Polar residues" evidence="2">
    <location>
        <begin position="181"/>
        <end position="190"/>
    </location>
</feature>
<feature type="coiled-coil region" evidence="1">
    <location>
        <begin position="353"/>
        <end position="542"/>
    </location>
</feature>
<dbReference type="GO" id="GO:0000801">
    <property type="term" value="C:central element"/>
    <property type="evidence" value="ECO:0007669"/>
    <property type="project" value="TreeGrafter"/>
</dbReference>
<reference evidence="3 4" key="1">
    <citation type="journal article" date="2018" name="Biotechnol. Adv.">
        <title>Improved genomic resources and new bioinformatic workflow for the carcinogenic parasite Clonorchis sinensis: Biotechnological implications.</title>
        <authorList>
            <person name="Wang D."/>
            <person name="Korhonen P.K."/>
            <person name="Gasser R.B."/>
            <person name="Young N.D."/>
        </authorList>
    </citation>
    <scope>NUCLEOTIDE SEQUENCE [LARGE SCALE GENOMIC DNA]</scope>
    <source>
        <strain evidence="3">Cs-k2</strain>
    </source>
</reference>
<name>A0A8T1M0W5_CLOSI</name>